<gene>
    <name evidence="1" type="ORF">FHP24_04440</name>
</gene>
<dbReference type="Pfam" id="PF03693">
    <property type="entry name" value="ParD_antitoxin"/>
    <property type="match status" value="1"/>
</dbReference>
<protein>
    <submittedName>
        <fullName evidence="1">Type II toxin-antitoxin system ParD family antitoxin</fullName>
    </submittedName>
</protein>
<sequence>MTEIHLSEKDRAFIEEQVKSGAYNNAEDVIAAGLSRLGSEDEHLRAMIAEADAQLERGEFVSFESAEAHADSIIERGMRILNRKS</sequence>
<name>A0A5C4XSA8_9HYPH</name>
<dbReference type="NCBIfam" id="TIGR02606">
    <property type="entry name" value="antidote_CC2985"/>
    <property type="match status" value="1"/>
</dbReference>
<keyword evidence="2" id="KW-1185">Reference proteome</keyword>
<organism evidence="1 2">
    <name type="scientific">Aliirhizobium smilacinae</name>
    <dbReference type="NCBI Taxonomy" id="1395944"/>
    <lineage>
        <taxon>Bacteria</taxon>
        <taxon>Pseudomonadati</taxon>
        <taxon>Pseudomonadota</taxon>
        <taxon>Alphaproteobacteria</taxon>
        <taxon>Hyphomicrobiales</taxon>
        <taxon>Rhizobiaceae</taxon>
        <taxon>Aliirhizobium</taxon>
    </lineage>
</organism>
<accession>A0A5C4XSA8</accession>
<dbReference type="RefSeq" id="WP_139673398.1">
    <property type="nucleotide sequence ID" value="NZ_VDMN01000001.1"/>
</dbReference>
<dbReference type="Gene3D" id="6.10.10.120">
    <property type="entry name" value="Antitoxin ParD1-like"/>
    <property type="match status" value="1"/>
</dbReference>
<dbReference type="Proteomes" id="UP000311605">
    <property type="component" value="Unassembled WGS sequence"/>
</dbReference>
<dbReference type="InterPro" id="IPR022789">
    <property type="entry name" value="ParD"/>
</dbReference>
<comment type="caution">
    <text evidence="1">The sequence shown here is derived from an EMBL/GenBank/DDBJ whole genome shotgun (WGS) entry which is preliminary data.</text>
</comment>
<evidence type="ECO:0000313" key="1">
    <source>
        <dbReference type="EMBL" id="TNM65524.1"/>
    </source>
</evidence>
<dbReference type="AlphaFoldDB" id="A0A5C4XSA8"/>
<dbReference type="InterPro" id="IPR038296">
    <property type="entry name" value="ParD_sf"/>
</dbReference>
<dbReference type="EMBL" id="VDMN01000001">
    <property type="protein sequence ID" value="TNM65524.1"/>
    <property type="molecule type" value="Genomic_DNA"/>
</dbReference>
<dbReference type="OrthoDB" id="8370959at2"/>
<proteinExistence type="predicted"/>
<reference evidence="1 2" key="1">
    <citation type="submission" date="2019-06" db="EMBL/GenBank/DDBJ databases">
        <title>The draft genome of Rhizobium smilacinae PTYR-5.</title>
        <authorList>
            <person name="Liu L."/>
            <person name="Li L."/>
            <person name="Zhang X."/>
        </authorList>
    </citation>
    <scope>NUCLEOTIDE SEQUENCE [LARGE SCALE GENOMIC DNA]</scope>
    <source>
        <strain evidence="1 2">PTYR-5</strain>
    </source>
</reference>
<evidence type="ECO:0000313" key="2">
    <source>
        <dbReference type="Proteomes" id="UP000311605"/>
    </source>
</evidence>